<keyword evidence="3" id="KW-1185">Reference proteome</keyword>
<protein>
    <submittedName>
        <fullName evidence="2">Uncharacterized protein</fullName>
    </submittedName>
</protein>
<feature type="region of interest" description="Disordered" evidence="1">
    <location>
        <begin position="78"/>
        <end position="100"/>
    </location>
</feature>
<evidence type="ECO:0000256" key="1">
    <source>
        <dbReference type="SAM" id="MobiDB-lite"/>
    </source>
</evidence>
<proteinExistence type="predicted"/>
<name>A0A7U3WBD9_9EURY</name>
<dbReference type="Proteomes" id="UP000595001">
    <property type="component" value="Chromosome"/>
</dbReference>
<dbReference type="GeneID" id="60588853"/>
<organism evidence="2 3">
    <name type="scientific">Halosimplex litoreum</name>
    <dbReference type="NCBI Taxonomy" id="1198301"/>
    <lineage>
        <taxon>Archaea</taxon>
        <taxon>Methanobacteriati</taxon>
        <taxon>Methanobacteriota</taxon>
        <taxon>Stenosarchaea group</taxon>
        <taxon>Halobacteria</taxon>
        <taxon>Halobacteriales</taxon>
        <taxon>Haloarculaceae</taxon>
        <taxon>Halosimplex</taxon>
    </lineage>
</organism>
<dbReference type="RefSeq" id="WP_198063692.1">
    <property type="nucleotide sequence ID" value="NZ_CP065856.1"/>
</dbReference>
<reference evidence="2 3" key="1">
    <citation type="submission" date="2020-12" db="EMBL/GenBank/DDBJ databases">
        <title>Halosimplex halophilum sp. nov. and Halosimplex salinum sp. nov., two new members of the genus Halosimplex.</title>
        <authorList>
            <person name="Cui H.L."/>
        </authorList>
    </citation>
    <scope>NUCLEOTIDE SEQUENCE [LARGE SCALE GENOMIC DNA]</scope>
    <source>
        <strain evidence="2 3">YGH94</strain>
    </source>
</reference>
<dbReference type="OrthoDB" id="382786at2157"/>
<evidence type="ECO:0000313" key="3">
    <source>
        <dbReference type="Proteomes" id="UP000595001"/>
    </source>
</evidence>
<sequence>MCAQQFEETTAATAEAKAEVDGYGVRATGEPGYDEVELGGVPIVDDAAVGRLVVPTPPLGQQFGRAASATAAEAPATIAQQSQPVSAVERPTQQAAPSTRARRINFGHSRVEALDPETFPFDSDPRYDYYLLAIPFTIGQPPWYAGYESVAVHFDLETPDAIALGLAPDHGWAADRIEQWTVDEKYWLNAGLELVPGKVSVGGGVEKAVSFTRTVTSVRAMNHYRNDPYWVYHRPRGVEYGSRWAVMTISMPADRSVLEGTAHAKAKYQPFGTYRSDRVSYAITLPETGVRIERFLSR</sequence>
<gene>
    <name evidence="2" type="ORF">I7X12_10130</name>
</gene>
<feature type="compositionally biased region" description="Polar residues" evidence="1">
    <location>
        <begin position="80"/>
        <end position="97"/>
    </location>
</feature>
<dbReference type="EMBL" id="CP065856">
    <property type="protein sequence ID" value="QPV64934.1"/>
    <property type="molecule type" value="Genomic_DNA"/>
</dbReference>
<accession>A0A7U3WBD9</accession>
<dbReference type="KEGG" id="hlt:I7X12_10130"/>
<evidence type="ECO:0000313" key="2">
    <source>
        <dbReference type="EMBL" id="QPV64934.1"/>
    </source>
</evidence>
<dbReference type="AlphaFoldDB" id="A0A7U3WBD9"/>